<dbReference type="Gene3D" id="3.40.50.10310">
    <property type="entry name" value="Creatininase"/>
    <property type="match status" value="1"/>
</dbReference>
<comment type="caution">
    <text evidence="7">The sequence shown here is derived from an EMBL/GenBank/DDBJ whole genome shotgun (WGS) entry which is preliminary data.</text>
</comment>
<reference evidence="6 9" key="2">
    <citation type="journal article" date="2019" name="Int. J. Syst. Evol. Microbiol.">
        <title>The Global Catalogue of Microorganisms (GCM) 10K type strain sequencing project: providing services to taxonomists for standard genome sequencing and annotation.</title>
        <authorList>
            <consortium name="The Broad Institute Genomics Platform"/>
            <consortium name="The Broad Institute Genome Sequencing Center for Infectious Disease"/>
            <person name="Wu L."/>
            <person name="Ma J."/>
        </authorList>
    </citation>
    <scope>NUCLEOTIDE SEQUENCE [LARGE SCALE GENOMIC DNA]</scope>
    <source>
        <strain evidence="6 9">JCM 10664</strain>
    </source>
</reference>
<dbReference type="PANTHER" id="PTHR35005">
    <property type="entry name" value="3-DEHYDRO-SCYLLO-INOSOSE HYDROLASE"/>
    <property type="match status" value="1"/>
</dbReference>
<evidence type="ECO:0000313" key="6">
    <source>
        <dbReference type="EMBL" id="GAA0504308.1"/>
    </source>
</evidence>
<sequence>MTERLADRTWTELESRKPVVLVPLGSCEQHGPHLPLDTDAAVATAVAERAAARLHGDVDVVLAPTQHYGASGEHEGFPGTVSIGHVALHLLIVELGRSMLRWAGRLVLVNGHGGNLNSLVGAVRRLRSEGRDVAWWPCASGEPHTHAARAETSMMSALRPTSVRFGRLAPGPPEPAGRLLDRMVSEGVRAVSPNGVIGQPSGANASEGDALLAEMATGLVDAVRSWHVDRVGRLRNAVRQEAS</sequence>
<dbReference type="Proteomes" id="UP001500220">
    <property type="component" value="Unassembled WGS sequence"/>
</dbReference>
<accession>A0A917KAJ9</accession>
<gene>
    <name evidence="6" type="primary">mftE</name>
    <name evidence="6" type="ORF">GCM10009545_02600</name>
    <name evidence="7" type="ORF">GCM10011581_45470</name>
</gene>
<keyword evidence="2" id="KW-0479">Metal-binding</keyword>
<dbReference type="SUPFAM" id="SSF102215">
    <property type="entry name" value="Creatininase"/>
    <property type="match status" value="1"/>
</dbReference>
<proteinExistence type="inferred from homology"/>
<dbReference type="NCBIfam" id="TIGR03964">
    <property type="entry name" value="mycofact_creat"/>
    <property type="match status" value="1"/>
</dbReference>
<keyword evidence="9" id="KW-1185">Reference proteome</keyword>
<dbReference type="PANTHER" id="PTHR35005:SF1">
    <property type="entry name" value="2-AMINO-5-FORMYLAMINO-6-RIBOSYLAMINOPYRIMIDIN-4(3H)-ONE 5'-MONOPHOSPHATE DEFORMYLASE"/>
    <property type="match status" value="1"/>
</dbReference>
<comment type="cofactor">
    <cofactor evidence="1">
        <name>Zn(2+)</name>
        <dbReference type="ChEBI" id="CHEBI:29105"/>
    </cofactor>
</comment>
<reference evidence="7 8" key="1">
    <citation type="journal article" date="2014" name="Int. J. Syst. Evol. Microbiol.">
        <title>Complete genome sequence of Corynebacterium casei LMG S-19264T (=DSM 44701T), isolated from a smear-ripened cheese.</title>
        <authorList>
            <consortium name="US DOE Joint Genome Institute (JGI-PGF)"/>
            <person name="Walter F."/>
            <person name="Albersmeier A."/>
            <person name="Kalinowski J."/>
            <person name="Ruckert C."/>
        </authorList>
    </citation>
    <scope>NUCLEOTIDE SEQUENCE [LARGE SCALE GENOMIC DNA]</scope>
    <source>
        <strain evidence="7 8">CGMCC 4.7206</strain>
    </source>
</reference>
<reference evidence="6" key="4">
    <citation type="submission" date="2023-12" db="EMBL/GenBank/DDBJ databases">
        <authorList>
            <person name="Sun Q."/>
            <person name="Inoue M."/>
        </authorList>
    </citation>
    <scope>NUCLEOTIDE SEQUENCE</scope>
    <source>
        <strain evidence="6">JCM 10664</strain>
    </source>
</reference>
<evidence type="ECO:0000256" key="5">
    <source>
        <dbReference type="ARBA" id="ARBA00024029"/>
    </source>
</evidence>
<evidence type="ECO:0000313" key="9">
    <source>
        <dbReference type="Proteomes" id="UP001500220"/>
    </source>
</evidence>
<dbReference type="InterPro" id="IPR003785">
    <property type="entry name" value="Creatininase/forma_Hydrolase"/>
</dbReference>
<comment type="similarity">
    <text evidence="5">Belongs to the creatininase superfamily.</text>
</comment>
<organism evidence="7 8">
    <name type="scientific">Saccharopolyspora thermophila</name>
    <dbReference type="NCBI Taxonomy" id="89367"/>
    <lineage>
        <taxon>Bacteria</taxon>
        <taxon>Bacillati</taxon>
        <taxon>Actinomycetota</taxon>
        <taxon>Actinomycetes</taxon>
        <taxon>Pseudonocardiales</taxon>
        <taxon>Pseudonocardiaceae</taxon>
        <taxon>Saccharopolyspora</taxon>
    </lineage>
</organism>
<evidence type="ECO:0000256" key="1">
    <source>
        <dbReference type="ARBA" id="ARBA00001947"/>
    </source>
</evidence>
<protein>
    <submittedName>
        <fullName evidence="6">Mycofactocin biosynthesis peptidyl-dipeptidase MftE</fullName>
    </submittedName>
    <submittedName>
        <fullName evidence="7">Mycofactocin system creatininase family protein</fullName>
    </submittedName>
</protein>
<dbReference type="AlphaFoldDB" id="A0A917KAJ9"/>
<dbReference type="RefSeq" id="WP_188991020.1">
    <property type="nucleotide sequence ID" value="NZ_BAAAHC010000001.1"/>
</dbReference>
<evidence type="ECO:0000256" key="4">
    <source>
        <dbReference type="ARBA" id="ARBA00022833"/>
    </source>
</evidence>
<keyword evidence="3" id="KW-0378">Hydrolase</keyword>
<dbReference type="GO" id="GO:0016811">
    <property type="term" value="F:hydrolase activity, acting on carbon-nitrogen (but not peptide) bonds, in linear amides"/>
    <property type="evidence" value="ECO:0007669"/>
    <property type="project" value="TreeGrafter"/>
</dbReference>
<dbReference type="Proteomes" id="UP000597989">
    <property type="component" value="Unassembled WGS sequence"/>
</dbReference>
<dbReference type="GO" id="GO:0009231">
    <property type="term" value="P:riboflavin biosynthetic process"/>
    <property type="evidence" value="ECO:0007669"/>
    <property type="project" value="TreeGrafter"/>
</dbReference>
<evidence type="ECO:0000313" key="8">
    <source>
        <dbReference type="Proteomes" id="UP000597989"/>
    </source>
</evidence>
<evidence type="ECO:0000313" key="7">
    <source>
        <dbReference type="EMBL" id="GGJ03289.1"/>
    </source>
</evidence>
<reference evidence="7" key="3">
    <citation type="submission" date="2020-09" db="EMBL/GenBank/DDBJ databases">
        <authorList>
            <person name="Sun Q."/>
            <person name="Zhou Y."/>
        </authorList>
    </citation>
    <scope>NUCLEOTIDE SEQUENCE</scope>
    <source>
        <strain evidence="7">CGMCC 4.7206</strain>
    </source>
</reference>
<dbReference type="GO" id="GO:0046872">
    <property type="term" value="F:metal ion binding"/>
    <property type="evidence" value="ECO:0007669"/>
    <property type="project" value="UniProtKB-KW"/>
</dbReference>
<evidence type="ECO:0000256" key="2">
    <source>
        <dbReference type="ARBA" id="ARBA00022723"/>
    </source>
</evidence>
<dbReference type="EMBL" id="BMMT01000021">
    <property type="protein sequence ID" value="GGJ03289.1"/>
    <property type="molecule type" value="Genomic_DNA"/>
</dbReference>
<name>A0A917KAJ9_9PSEU</name>
<dbReference type="InterPro" id="IPR024087">
    <property type="entry name" value="Creatininase-like_sf"/>
</dbReference>
<dbReference type="Pfam" id="PF02633">
    <property type="entry name" value="Creatininase"/>
    <property type="match status" value="1"/>
</dbReference>
<dbReference type="InterPro" id="IPR023871">
    <property type="entry name" value="MftE"/>
</dbReference>
<dbReference type="EMBL" id="BAAAHC010000001">
    <property type="protein sequence ID" value="GAA0504308.1"/>
    <property type="molecule type" value="Genomic_DNA"/>
</dbReference>
<evidence type="ECO:0000256" key="3">
    <source>
        <dbReference type="ARBA" id="ARBA00022801"/>
    </source>
</evidence>
<keyword evidence="4" id="KW-0862">Zinc</keyword>